<dbReference type="PANTHER" id="PTHR10151:SF120">
    <property type="entry name" value="BIS(5'-ADENOSYL)-TRIPHOSPHATASE"/>
    <property type="match status" value="1"/>
</dbReference>
<dbReference type="HOGENOM" id="CLU_017594_4_2_1"/>
<protein>
    <submittedName>
        <fullName evidence="3">Npp1p</fullName>
    </submittedName>
</protein>
<dbReference type="Gene3D" id="3.40.720.10">
    <property type="entry name" value="Alkaline Phosphatase, subunit A"/>
    <property type="match status" value="1"/>
</dbReference>
<dbReference type="Pfam" id="PF01663">
    <property type="entry name" value="Phosphodiest"/>
    <property type="match status" value="1"/>
</dbReference>
<sequence>MASLPLHDTEVDSRRQSSVDRNSDREASEEQERPINDVREERAGLLSGVLTDEESLKSTPNEARRIFLLRMCLIILLLSMLAGTILLTLFPRNKIPFIPPSGALFSNGTHKFHNTVIIVSFDGLRSDYLDRNVTPTINEFVQKGVKAEHMIPSFPSMTFPNHYTIVTGLYPESHGIVANEFYDPVLKDNFVYTNPNKSTDSKWWKGEPIWVTTVKQKQKSAVSMWVGSSSVIEGHTPTYLHSFNSSTNVDEKVDHLIDWLDMELEDRPTFLAGYVSIIDSAGHRFGPDSQEVNEALKIADGFVKNLLNKIEERNLTDIVNIIFVSDHGMAPTTPSNITFLDDIFNVTKIYPIELFPLAGIRPYNDSDIEGIFNLLQNASENQPWKCYLRENIPERFHYRNSERIDPVICIPPVGWSLTDHRDSANHTLPKGVHGYDNQEPTMRSIFLANGPYFKDKKGIGKVVSPFIDIEVYNIMCNILGLKPALNNGTDGGII</sequence>
<dbReference type="Proteomes" id="UP000022910">
    <property type="component" value="Unassembled WGS sequence"/>
</dbReference>
<feature type="transmembrane region" description="Helical" evidence="2">
    <location>
        <begin position="67"/>
        <end position="90"/>
    </location>
</feature>
<evidence type="ECO:0000256" key="2">
    <source>
        <dbReference type="SAM" id="Phobius"/>
    </source>
</evidence>
<comment type="caution">
    <text evidence="3">The sequence shown here is derived from an EMBL/GenBank/DDBJ whole genome shotgun (WGS) entry which is preliminary data.</text>
</comment>
<feature type="region of interest" description="Disordered" evidence="1">
    <location>
        <begin position="1"/>
        <end position="38"/>
    </location>
</feature>
<evidence type="ECO:0000256" key="1">
    <source>
        <dbReference type="SAM" id="MobiDB-lite"/>
    </source>
</evidence>
<name>A0A015K6Y5_RHIIW</name>
<dbReference type="PANTHER" id="PTHR10151">
    <property type="entry name" value="ECTONUCLEOTIDE PYROPHOSPHATASE/PHOSPHODIESTERASE"/>
    <property type="match status" value="1"/>
</dbReference>
<dbReference type="OrthoDB" id="415411at2759"/>
<dbReference type="GO" id="GO:0009141">
    <property type="term" value="P:nucleoside triphosphate metabolic process"/>
    <property type="evidence" value="ECO:0007669"/>
    <property type="project" value="TreeGrafter"/>
</dbReference>
<dbReference type="EMBL" id="JEMT01024022">
    <property type="protein sequence ID" value="EXX63254.1"/>
    <property type="molecule type" value="Genomic_DNA"/>
</dbReference>
<dbReference type="SUPFAM" id="SSF53649">
    <property type="entry name" value="Alkaline phosphatase-like"/>
    <property type="match status" value="1"/>
</dbReference>
<keyword evidence="2" id="KW-0472">Membrane</keyword>
<accession>A0A015K6Y5</accession>
<evidence type="ECO:0000313" key="4">
    <source>
        <dbReference type="Proteomes" id="UP000022910"/>
    </source>
</evidence>
<keyword evidence="2" id="KW-0812">Transmembrane</keyword>
<dbReference type="InterPro" id="IPR017850">
    <property type="entry name" value="Alkaline_phosphatase_core_sf"/>
</dbReference>
<dbReference type="STRING" id="1432141.A0A015K6Y5"/>
<proteinExistence type="predicted"/>
<dbReference type="CDD" id="cd16018">
    <property type="entry name" value="Enpp"/>
    <property type="match status" value="1"/>
</dbReference>
<dbReference type="InterPro" id="IPR002591">
    <property type="entry name" value="Phosphodiest/P_Trfase"/>
</dbReference>
<dbReference type="GO" id="GO:0047429">
    <property type="term" value="F:nucleoside triphosphate diphosphatase activity"/>
    <property type="evidence" value="ECO:0007669"/>
    <property type="project" value="TreeGrafter"/>
</dbReference>
<reference evidence="3 4" key="1">
    <citation type="submission" date="2014-02" db="EMBL/GenBank/DDBJ databases">
        <title>Single nucleus genome sequencing reveals high similarity among nuclei of an endomycorrhizal fungus.</title>
        <authorList>
            <person name="Lin K."/>
            <person name="Geurts R."/>
            <person name="Zhang Z."/>
            <person name="Limpens E."/>
            <person name="Saunders D.G."/>
            <person name="Mu D."/>
            <person name="Pang E."/>
            <person name="Cao H."/>
            <person name="Cha H."/>
            <person name="Lin T."/>
            <person name="Zhou Q."/>
            <person name="Shang Y."/>
            <person name="Li Y."/>
            <person name="Ivanov S."/>
            <person name="Sharma T."/>
            <person name="Velzen R.V."/>
            <person name="Ruijter N.D."/>
            <person name="Aanen D.K."/>
            <person name="Win J."/>
            <person name="Kamoun S."/>
            <person name="Bisseling T."/>
            <person name="Huang S."/>
        </authorList>
    </citation>
    <scope>NUCLEOTIDE SEQUENCE [LARGE SCALE GENOMIC DNA]</scope>
    <source>
        <strain evidence="4">DAOM197198w</strain>
    </source>
</reference>
<dbReference type="AlphaFoldDB" id="A0A015K6Y5"/>
<dbReference type="SMR" id="A0A015K6Y5"/>
<dbReference type="GO" id="GO:0017111">
    <property type="term" value="F:ribonucleoside triphosphate phosphatase activity"/>
    <property type="evidence" value="ECO:0007669"/>
    <property type="project" value="TreeGrafter"/>
</dbReference>
<evidence type="ECO:0000313" key="3">
    <source>
        <dbReference type="EMBL" id="EXX63254.1"/>
    </source>
</evidence>
<gene>
    <name evidence="3" type="ORF">RirG_154000</name>
</gene>
<organism evidence="3 4">
    <name type="scientific">Rhizophagus irregularis (strain DAOM 197198w)</name>
    <name type="common">Glomus intraradices</name>
    <dbReference type="NCBI Taxonomy" id="1432141"/>
    <lineage>
        <taxon>Eukaryota</taxon>
        <taxon>Fungi</taxon>
        <taxon>Fungi incertae sedis</taxon>
        <taxon>Mucoromycota</taxon>
        <taxon>Glomeromycotina</taxon>
        <taxon>Glomeromycetes</taxon>
        <taxon>Glomerales</taxon>
        <taxon>Glomeraceae</taxon>
        <taxon>Rhizophagus</taxon>
    </lineage>
</organism>
<feature type="compositionally biased region" description="Basic and acidic residues" evidence="1">
    <location>
        <begin position="7"/>
        <end position="38"/>
    </location>
</feature>
<dbReference type="OMA" id="DVCIDHS"/>
<keyword evidence="2" id="KW-1133">Transmembrane helix</keyword>
<dbReference type="Gene3D" id="3.30.1360.180">
    <property type="match status" value="1"/>
</dbReference>
<keyword evidence="4" id="KW-1185">Reference proteome</keyword>